<dbReference type="Proteomes" id="UP000050795">
    <property type="component" value="Unassembled WGS sequence"/>
</dbReference>
<evidence type="ECO:0008006" key="9">
    <source>
        <dbReference type="Google" id="ProtNLM"/>
    </source>
</evidence>
<feature type="transmembrane region" description="Helical" evidence="6">
    <location>
        <begin position="182"/>
        <end position="205"/>
    </location>
</feature>
<keyword evidence="2 6" id="KW-0812">Transmembrane</keyword>
<dbReference type="GO" id="GO:0035348">
    <property type="term" value="P:acetyl-CoA transmembrane transport"/>
    <property type="evidence" value="ECO:0007669"/>
    <property type="project" value="InterPro"/>
</dbReference>
<evidence type="ECO:0000256" key="2">
    <source>
        <dbReference type="ARBA" id="ARBA00022692"/>
    </source>
</evidence>
<dbReference type="Pfam" id="PF13000">
    <property type="entry name" value="Acatn"/>
    <property type="match status" value="2"/>
</dbReference>
<dbReference type="InterPro" id="IPR036259">
    <property type="entry name" value="MFS_trans_sf"/>
</dbReference>
<evidence type="ECO:0000256" key="6">
    <source>
        <dbReference type="SAM" id="Phobius"/>
    </source>
</evidence>
<keyword evidence="3 6" id="KW-1133">Transmembrane helix</keyword>
<dbReference type="AlphaFoldDB" id="A0AA85JQI4"/>
<feature type="transmembrane region" description="Helical" evidence="6">
    <location>
        <begin position="410"/>
        <end position="427"/>
    </location>
</feature>
<keyword evidence="4 6" id="KW-0472">Membrane</keyword>
<evidence type="ECO:0000313" key="8">
    <source>
        <dbReference type="WBParaSite" id="TREG1_36380.1"/>
    </source>
</evidence>
<accession>A0AA85JQI4</accession>
<keyword evidence="7" id="KW-1185">Reference proteome</keyword>
<comment type="subcellular location">
    <subcellularLocation>
        <location evidence="1">Membrane</location>
        <topology evidence="1">Multi-pass membrane protein</topology>
    </subcellularLocation>
</comment>
<feature type="transmembrane region" description="Helical" evidence="6">
    <location>
        <begin position="225"/>
        <end position="249"/>
    </location>
</feature>
<dbReference type="GO" id="GO:0016020">
    <property type="term" value="C:membrane"/>
    <property type="evidence" value="ECO:0007669"/>
    <property type="project" value="UniProtKB-SubCell"/>
</dbReference>
<dbReference type="InterPro" id="IPR004752">
    <property type="entry name" value="AmpG_permease/AT-1"/>
</dbReference>
<evidence type="ECO:0000256" key="3">
    <source>
        <dbReference type="ARBA" id="ARBA00022989"/>
    </source>
</evidence>
<dbReference type="WBParaSite" id="TREG1_36380.1">
    <property type="protein sequence ID" value="TREG1_36380.1"/>
    <property type="gene ID" value="TREG1_36380"/>
</dbReference>
<dbReference type="SUPFAM" id="SSF103473">
    <property type="entry name" value="MFS general substrate transporter"/>
    <property type="match status" value="1"/>
</dbReference>
<feature type="transmembrane region" description="Helical" evidence="6">
    <location>
        <begin position="31"/>
        <end position="58"/>
    </location>
</feature>
<protein>
    <recommendedName>
        <fullName evidence="9">Acetyl-coenzyme A transporter 1</fullName>
    </recommendedName>
</protein>
<feature type="region of interest" description="Disordered" evidence="5">
    <location>
        <begin position="256"/>
        <end position="322"/>
    </location>
</feature>
<proteinExistence type="predicted"/>
<dbReference type="InterPro" id="IPR024371">
    <property type="entry name" value="AcetylCoA_trans_1-like"/>
</dbReference>
<reference evidence="7" key="1">
    <citation type="submission" date="2022-06" db="EMBL/GenBank/DDBJ databases">
        <authorList>
            <person name="Berger JAMES D."/>
            <person name="Berger JAMES D."/>
        </authorList>
    </citation>
    <scope>NUCLEOTIDE SEQUENCE [LARGE SCALE GENOMIC DNA]</scope>
</reference>
<feature type="transmembrane region" description="Helical" evidence="6">
    <location>
        <begin position="104"/>
        <end position="123"/>
    </location>
</feature>
<feature type="transmembrane region" description="Helical" evidence="6">
    <location>
        <begin position="647"/>
        <end position="666"/>
    </location>
</feature>
<dbReference type="PANTHER" id="PTHR12778">
    <property type="entry name" value="SOLUTE CARRIER FAMILY 33 ACETYL-COA TRANSPORTER -RELATED"/>
    <property type="match status" value="1"/>
</dbReference>
<dbReference type="PANTHER" id="PTHR12778:SF9">
    <property type="entry name" value="ACETYL-COENZYME A TRANSPORTER 1"/>
    <property type="match status" value="1"/>
</dbReference>
<feature type="compositionally biased region" description="Polar residues" evidence="5">
    <location>
        <begin position="273"/>
        <end position="283"/>
    </location>
</feature>
<sequence length="711" mass="79045">MSKSKSSPVVVDSLKKGKYLSSEHEKECSDTYSICVLMFLYILQGIPLGLAAAVPYLLQSDPKTINYQFQATFSFVTWPFSLKLAWAPIVDSLYSSRIGRRKTWLIPVQYAIGIDLLILARYIDHWLGRTSDNPWGPLGVTHPVDIFSLTVAFFGLTFLAATQDIAVDGWALTMLSKKNLGWASTCNTVGQTLGYVIAFILFMCLESPDISNTYIRSIPVEGKGIITFSGFLYFWGVVFLVSTTLVGILKKEITNDSGNHSPMHSDRAHVPYDNNNLLTVSSNKSEDKQHNRLSRSRNRISDEGNRSHKQIHSNHGDDDRLIDSTAVQDPLDGRSHIIEVSPNEQLNTTESNEELSLIDTYRVMLGICRLKPIMQYIMFLFIVKVCFSASDNISGLKLIEQGLPKERLAFIGILLLPLQAILPLFIIKITNGPKVLSYYAWAILPRLFLALLSVPLVHFAPYFKISNHIPSTTHDNYTMNSGSSIPEGGSGGGGVTHVSFSWSFYALIISHLVVYSILTNIMFITQMAFHARISDPAVGGTYMTLLNTAANLATSLPNTIFLSLVEPLTVRICSGADILKAGLLSLQTKSIQSGYVMNTSEISHYPNDVLYTHGQSWLTQNATCKDAKTIQACHTIGGICSNLFDGFYIEVVLSILFGLFTFPTIVRPLANRLDILPNEAFTFYLPSKLSSHKSRHHQGIFKKTVEKVRKD</sequence>
<dbReference type="GO" id="GO:0008521">
    <property type="term" value="F:acetyl-CoA transmembrane transporter activity"/>
    <property type="evidence" value="ECO:0007669"/>
    <property type="project" value="InterPro"/>
</dbReference>
<feature type="transmembrane region" description="Helical" evidence="6">
    <location>
        <begin position="439"/>
        <end position="460"/>
    </location>
</feature>
<evidence type="ECO:0000256" key="5">
    <source>
        <dbReference type="SAM" id="MobiDB-lite"/>
    </source>
</evidence>
<evidence type="ECO:0000256" key="1">
    <source>
        <dbReference type="ARBA" id="ARBA00004141"/>
    </source>
</evidence>
<reference evidence="8" key="2">
    <citation type="submission" date="2023-11" db="UniProtKB">
        <authorList>
            <consortium name="WormBaseParasite"/>
        </authorList>
    </citation>
    <scope>IDENTIFICATION</scope>
</reference>
<evidence type="ECO:0000256" key="4">
    <source>
        <dbReference type="ARBA" id="ARBA00023136"/>
    </source>
</evidence>
<organism evidence="7 8">
    <name type="scientific">Trichobilharzia regenti</name>
    <name type="common">Nasal bird schistosome</name>
    <dbReference type="NCBI Taxonomy" id="157069"/>
    <lineage>
        <taxon>Eukaryota</taxon>
        <taxon>Metazoa</taxon>
        <taxon>Spiralia</taxon>
        <taxon>Lophotrochozoa</taxon>
        <taxon>Platyhelminthes</taxon>
        <taxon>Trematoda</taxon>
        <taxon>Digenea</taxon>
        <taxon>Strigeidida</taxon>
        <taxon>Schistosomatoidea</taxon>
        <taxon>Schistosomatidae</taxon>
        <taxon>Trichobilharzia</taxon>
    </lineage>
</organism>
<feature type="transmembrane region" description="Helical" evidence="6">
    <location>
        <begin position="502"/>
        <end position="524"/>
    </location>
</feature>
<feature type="transmembrane region" description="Helical" evidence="6">
    <location>
        <begin position="373"/>
        <end position="390"/>
    </location>
</feature>
<name>A0AA85JQI4_TRIRE</name>
<evidence type="ECO:0000313" key="7">
    <source>
        <dbReference type="Proteomes" id="UP000050795"/>
    </source>
</evidence>
<feature type="transmembrane region" description="Helical" evidence="6">
    <location>
        <begin position="143"/>
        <end position="161"/>
    </location>
</feature>